<dbReference type="NCBIfam" id="NF002049">
    <property type="entry name" value="PRK00881.1"/>
    <property type="match status" value="1"/>
</dbReference>
<dbReference type="PANTHER" id="PTHR11692:SF0">
    <property type="entry name" value="BIFUNCTIONAL PURINE BIOSYNTHESIS PROTEIN ATIC"/>
    <property type="match status" value="1"/>
</dbReference>
<evidence type="ECO:0000256" key="4">
    <source>
        <dbReference type="ARBA" id="ARBA00022679"/>
    </source>
</evidence>
<dbReference type="Proteomes" id="UP000663760">
    <property type="component" value="Chromosome 7"/>
</dbReference>
<organism evidence="11 12">
    <name type="scientific">Spirodela intermedia</name>
    <name type="common">Intermediate duckweed</name>
    <dbReference type="NCBI Taxonomy" id="51605"/>
    <lineage>
        <taxon>Eukaryota</taxon>
        <taxon>Viridiplantae</taxon>
        <taxon>Streptophyta</taxon>
        <taxon>Embryophyta</taxon>
        <taxon>Tracheophyta</taxon>
        <taxon>Spermatophyta</taxon>
        <taxon>Magnoliopsida</taxon>
        <taxon>Liliopsida</taxon>
        <taxon>Araceae</taxon>
        <taxon>Lemnoideae</taxon>
        <taxon>Spirodela</taxon>
    </lineage>
</organism>
<dbReference type="AlphaFoldDB" id="A0A7I8KPQ3"/>
<dbReference type="SUPFAM" id="SSF52335">
    <property type="entry name" value="Methylglyoxal synthase-like"/>
    <property type="match status" value="1"/>
</dbReference>
<keyword evidence="5" id="KW-0658">Purine biosynthesis</keyword>
<keyword evidence="7" id="KW-0511">Multifunctional enzyme</keyword>
<feature type="domain" description="MGS-like" evidence="10">
    <location>
        <begin position="105"/>
        <end position="256"/>
    </location>
</feature>
<dbReference type="GO" id="GO:0004643">
    <property type="term" value="F:phosphoribosylaminoimidazolecarboxamide formyltransferase activity"/>
    <property type="evidence" value="ECO:0007669"/>
    <property type="project" value="UniProtKB-EC"/>
</dbReference>
<evidence type="ECO:0000256" key="3">
    <source>
        <dbReference type="ARBA" id="ARBA00007667"/>
    </source>
</evidence>
<evidence type="ECO:0000313" key="12">
    <source>
        <dbReference type="Proteomes" id="UP000663760"/>
    </source>
</evidence>
<dbReference type="GO" id="GO:0005829">
    <property type="term" value="C:cytosol"/>
    <property type="evidence" value="ECO:0007669"/>
    <property type="project" value="TreeGrafter"/>
</dbReference>
<dbReference type="InterPro" id="IPR002695">
    <property type="entry name" value="PurH-like"/>
</dbReference>
<dbReference type="FunFam" id="3.40.140.20:FF:000001">
    <property type="entry name" value="Bifunctional purine biosynthesis protein PurH"/>
    <property type="match status" value="1"/>
</dbReference>
<evidence type="ECO:0000256" key="9">
    <source>
        <dbReference type="ARBA" id="ARBA00050687"/>
    </source>
</evidence>
<dbReference type="InterPro" id="IPR036914">
    <property type="entry name" value="MGS-like_dom_sf"/>
</dbReference>
<evidence type="ECO:0000256" key="8">
    <source>
        <dbReference type="ARBA" id="ARBA00050488"/>
    </source>
</evidence>
<gene>
    <name evidence="11" type="ORF">SI8410_07010122</name>
</gene>
<comment type="catalytic activity">
    <reaction evidence="8">
        <text>(6R)-10-formyltetrahydrofolate + 5-amino-1-(5-phospho-beta-D-ribosyl)imidazole-4-carboxamide = 5-formamido-1-(5-phospho-D-ribosyl)imidazole-4-carboxamide + (6S)-5,6,7,8-tetrahydrofolate</text>
        <dbReference type="Rhea" id="RHEA:22192"/>
        <dbReference type="ChEBI" id="CHEBI:57453"/>
        <dbReference type="ChEBI" id="CHEBI:58467"/>
        <dbReference type="ChEBI" id="CHEBI:58475"/>
        <dbReference type="ChEBI" id="CHEBI:195366"/>
        <dbReference type="EC" id="2.1.2.3"/>
    </reaction>
</comment>
<evidence type="ECO:0000256" key="5">
    <source>
        <dbReference type="ARBA" id="ARBA00022755"/>
    </source>
</evidence>
<dbReference type="GO" id="GO:0006189">
    <property type="term" value="P:'de novo' IMP biosynthetic process"/>
    <property type="evidence" value="ECO:0007669"/>
    <property type="project" value="UniProtKB-UniPathway"/>
</dbReference>
<dbReference type="EMBL" id="LR746270">
    <property type="protein sequence ID" value="CAA7399452.1"/>
    <property type="molecule type" value="Genomic_DNA"/>
</dbReference>
<reference evidence="11" key="1">
    <citation type="submission" date="2020-02" db="EMBL/GenBank/DDBJ databases">
        <authorList>
            <person name="Scholz U."/>
            <person name="Mascher M."/>
            <person name="Fiebig A."/>
        </authorList>
    </citation>
    <scope>NUCLEOTIDE SEQUENCE</scope>
</reference>
<dbReference type="NCBIfam" id="TIGR00355">
    <property type="entry name" value="purH"/>
    <property type="match status" value="1"/>
</dbReference>
<dbReference type="OrthoDB" id="6017153at2759"/>
<dbReference type="FunFam" id="3.40.50.1380:FF:000001">
    <property type="entry name" value="Bifunctional purine biosynthesis protein PurH"/>
    <property type="match status" value="1"/>
</dbReference>
<name>A0A7I8KPQ3_SPIIN</name>
<keyword evidence="4" id="KW-0808">Transferase</keyword>
<dbReference type="SMART" id="SM00798">
    <property type="entry name" value="AICARFT_IMPCHas"/>
    <property type="match status" value="1"/>
</dbReference>
<dbReference type="UniPathway" id="UPA00074">
    <property type="reaction ID" value="UER00133"/>
</dbReference>
<evidence type="ECO:0000256" key="2">
    <source>
        <dbReference type="ARBA" id="ARBA00004954"/>
    </source>
</evidence>
<comment type="catalytic activity">
    <reaction evidence="9">
        <text>IMP + H2O = 5-formamido-1-(5-phospho-D-ribosyl)imidazole-4-carboxamide</text>
        <dbReference type="Rhea" id="RHEA:18445"/>
        <dbReference type="ChEBI" id="CHEBI:15377"/>
        <dbReference type="ChEBI" id="CHEBI:58053"/>
        <dbReference type="ChEBI" id="CHEBI:58467"/>
        <dbReference type="EC" id="3.5.4.10"/>
    </reaction>
</comment>
<dbReference type="InterPro" id="IPR016193">
    <property type="entry name" value="Cytidine_deaminase-like"/>
</dbReference>
<dbReference type="Gene3D" id="3.40.140.20">
    <property type="match status" value="2"/>
</dbReference>
<proteinExistence type="inferred from homology"/>
<evidence type="ECO:0000259" key="10">
    <source>
        <dbReference type="PROSITE" id="PS51855"/>
    </source>
</evidence>
<comment type="similarity">
    <text evidence="3">Belongs to the PurH family.</text>
</comment>
<dbReference type="HAMAP" id="MF_00139">
    <property type="entry name" value="PurH"/>
    <property type="match status" value="1"/>
</dbReference>
<evidence type="ECO:0000256" key="6">
    <source>
        <dbReference type="ARBA" id="ARBA00022801"/>
    </source>
</evidence>
<dbReference type="SUPFAM" id="SSF53927">
    <property type="entry name" value="Cytidine deaminase-like"/>
    <property type="match status" value="1"/>
</dbReference>
<dbReference type="InterPro" id="IPR011607">
    <property type="entry name" value="MGS-like_dom"/>
</dbReference>
<comment type="pathway">
    <text evidence="1">Purine metabolism; IMP biosynthesis via de novo pathway; IMP from 5-formamido-1-(5-phospho-D-ribosyl)imidazole-4-carboxamide: step 1/1.</text>
</comment>
<dbReference type="PROSITE" id="PS51855">
    <property type="entry name" value="MGS"/>
    <property type="match status" value="1"/>
</dbReference>
<comment type="pathway">
    <text evidence="2">Purine metabolism; IMP biosynthesis via de novo pathway; 5-formamido-1-(5-phospho-D-ribosyl)imidazole-4-carboxamide from 5-amino-1-(5-phospho-D-ribosyl)imidazole-4-carboxamide (10-formyl THF route): step 1/1.</text>
</comment>
<dbReference type="PANTHER" id="PTHR11692">
    <property type="entry name" value="BIFUNCTIONAL PURINE BIOSYNTHESIS PROTEIN PURH"/>
    <property type="match status" value="1"/>
</dbReference>
<sequence>MPLQLLTSPPAASGSGRASASYFLFWYSHSRCHHRAQGVSHTLSLSRSSSSQCIYFIFATSDDRILLGPVFCRRLLSFCPASRGGCAQWRPIRPEPWSRAPSPRRPAPLSGGKQALISLSDKSDLAFLGKGLQDLGYTIVSTGGTASALEKAGVSVVKVEEVTKFPEMLDGRVKTLHPSIHGGILARRDHNHHMEALEKHGISTFDIVVVNLYPFYEKVTSTGGVSFEDGIENIDIGGPTMIRAAAKNHKDVLVVVDHKDYPELLQFLQGKQDGEQFRRKLAWKAFQHVAAYDSAVSEWLWRQSAGGEKFPPALTVPLTRISTLRYGENPHQKASVYADDSLSVVNAGGIATAIQHHGKEMSYNNYLDADAAWNCVSEFRSPTCVVVKHTNPCGVASRADILEAYRLAVRADPVSAFGGIVAFNTEVDEDLAREIREFRSPTDGETRMFYEIVVAPGYTEKGLEVLRGKSKTLRILEAKKVEKGMLSLRQVGGGWLAQESDDLVPEEIDFKVVSEKQPQEGELRDAEFAWLCVKHVKSNAIVIAKNNCMLGMGSGQPNRLESLRIAFRKAGQEAQGAALASDAFFPFAWKDAVEEACESGIGVIAEPGGSIRDQDAIDCCNKYGVSLLFTNVRHFRH</sequence>
<evidence type="ECO:0000256" key="7">
    <source>
        <dbReference type="ARBA" id="ARBA00023268"/>
    </source>
</evidence>
<dbReference type="GO" id="GO:0003937">
    <property type="term" value="F:IMP cyclohydrolase activity"/>
    <property type="evidence" value="ECO:0007669"/>
    <property type="project" value="UniProtKB-EC"/>
</dbReference>
<dbReference type="InterPro" id="IPR024051">
    <property type="entry name" value="AICAR_Tfase_dup_dom_sf"/>
</dbReference>
<dbReference type="SMART" id="SM00851">
    <property type="entry name" value="MGS"/>
    <property type="match status" value="1"/>
</dbReference>
<dbReference type="Gene3D" id="3.40.50.1380">
    <property type="entry name" value="Methylglyoxal synthase-like domain"/>
    <property type="match status" value="1"/>
</dbReference>
<dbReference type="Pfam" id="PF02142">
    <property type="entry name" value="MGS"/>
    <property type="match status" value="1"/>
</dbReference>
<evidence type="ECO:0000256" key="1">
    <source>
        <dbReference type="ARBA" id="ARBA00004844"/>
    </source>
</evidence>
<dbReference type="Pfam" id="PF01808">
    <property type="entry name" value="AICARFT_IMPCHas"/>
    <property type="match status" value="1"/>
</dbReference>
<dbReference type="FunFam" id="3.40.140.20:FF:000002">
    <property type="entry name" value="Bifunctional purine biosynthesis protein PurH"/>
    <property type="match status" value="1"/>
</dbReference>
<evidence type="ECO:0000313" key="11">
    <source>
        <dbReference type="EMBL" id="CAA7399452.1"/>
    </source>
</evidence>
<keyword evidence="6" id="KW-0378">Hydrolase</keyword>
<protein>
    <recommendedName>
        <fullName evidence="10">MGS-like domain-containing protein</fullName>
    </recommendedName>
</protein>
<accession>A0A7I8KPQ3</accession>
<dbReference type="CDD" id="cd01421">
    <property type="entry name" value="IMPCH"/>
    <property type="match status" value="1"/>
</dbReference>
<keyword evidence="12" id="KW-1185">Reference proteome</keyword>